<evidence type="ECO:0000313" key="3">
    <source>
        <dbReference type="Proteomes" id="UP000481153"/>
    </source>
</evidence>
<feature type="coiled-coil region" evidence="1">
    <location>
        <begin position="16"/>
        <end position="43"/>
    </location>
</feature>
<dbReference type="AlphaFoldDB" id="A0A6G0XBA0"/>
<gene>
    <name evidence="2" type="ORF">Ae201684_006556</name>
</gene>
<sequence>MEIADEKRERKLVYNRNLLREKRRQYLSERQALTDELNMLSKKLRVKLDKALLPWRDVVEGLQDDYEIQQNVTLALRTKTRKNSQVIEALSKWVNDIFAPKIGQSLQLPSETWRNVTLPKNPDIRRVGMDWITQQLYQNTDNVFYRHELPPTSNLNDFFIDYDESLSYVWRYQHDFEMPFEPFCDILRDTVGEFVKGGMWGSRFSSYLDDNVLPGITYARSIRSPEEAVNYLSRGFISADRAVFVGRNVLADEILPTSQRQSQRMFWYALEKLSPTQTRCRILILKSQDFTKDGYVSIDEEASYWGCDLSQCPEKLKLQTFRAHIAHVGRSLLARGTFHMEMRMLQHAMSDKSDASSHI</sequence>
<dbReference type="Proteomes" id="UP000481153">
    <property type="component" value="Unassembled WGS sequence"/>
</dbReference>
<evidence type="ECO:0000313" key="2">
    <source>
        <dbReference type="EMBL" id="KAF0737391.1"/>
    </source>
</evidence>
<keyword evidence="1" id="KW-0175">Coiled coil</keyword>
<dbReference type="EMBL" id="VJMJ01000084">
    <property type="protein sequence ID" value="KAF0737391.1"/>
    <property type="molecule type" value="Genomic_DNA"/>
</dbReference>
<reference evidence="2 3" key="1">
    <citation type="submission" date="2019-07" db="EMBL/GenBank/DDBJ databases">
        <title>Genomics analysis of Aphanomyces spp. identifies a new class of oomycete effector associated with host adaptation.</title>
        <authorList>
            <person name="Gaulin E."/>
        </authorList>
    </citation>
    <scope>NUCLEOTIDE SEQUENCE [LARGE SCALE GENOMIC DNA]</scope>
    <source>
        <strain evidence="2 3">ATCC 201684</strain>
    </source>
</reference>
<protein>
    <submittedName>
        <fullName evidence="2">Uncharacterized protein</fullName>
    </submittedName>
</protein>
<organism evidence="2 3">
    <name type="scientific">Aphanomyces euteiches</name>
    <dbReference type="NCBI Taxonomy" id="100861"/>
    <lineage>
        <taxon>Eukaryota</taxon>
        <taxon>Sar</taxon>
        <taxon>Stramenopiles</taxon>
        <taxon>Oomycota</taxon>
        <taxon>Saprolegniomycetes</taxon>
        <taxon>Saprolegniales</taxon>
        <taxon>Verrucalvaceae</taxon>
        <taxon>Aphanomyces</taxon>
    </lineage>
</organism>
<name>A0A6G0XBA0_9STRA</name>
<accession>A0A6G0XBA0</accession>
<evidence type="ECO:0000256" key="1">
    <source>
        <dbReference type="SAM" id="Coils"/>
    </source>
</evidence>
<comment type="caution">
    <text evidence="2">The sequence shown here is derived from an EMBL/GenBank/DDBJ whole genome shotgun (WGS) entry which is preliminary data.</text>
</comment>
<dbReference type="VEuPathDB" id="FungiDB:AeMF1_021757"/>
<proteinExistence type="predicted"/>
<keyword evidence="3" id="KW-1185">Reference proteome</keyword>